<sequence length="169" mass="17242">MAETTADVRRDIELTRERMSSTLAQLERKLNLGEMVKEHPWPALGLAFGAGLLLSGSKADVKAAAATAVATKGASSKLGTALDDIVSNLMHAVGDALQGHVDGMLGEVKQALGVPKDGNGQRSGFASYGTSRESVPALADTDTHPSSVSSVGADGSSWAPQGASVGRAD</sequence>
<organism evidence="2 3">
    <name type="scientific">Gemmatirosa kalamazoonensis</name>
    <dbReference type="NCBI Taxonomy" id="861299"/>
    <lineage>
        <taxon>Bacteria</taxon>
        <taxon>Pseudomonadati</taxon>
        <taxon>Gemmatimonadota</taxon>
        <taxon>Gemmatimonadia</taxon>
        <taxon>Gemmatimonadales</taxon>
        <taxon>Gemmatimonadaceae</taxon>
        <taxon>Gemmatirosa</taxon>
    </lineage>
</organism>
<feature type="region of interest" description="Disordered" evidence="1">
    <location>
        <begin position="112"/>
        <end position="169"/>
    </location>
</feature>
<feature type="compositionally biased region" description="Low complexity" evidence="1">
    <location>
        <begin position="146"/>
        <end position="157"/>
    </location>
</feature>
<keyword evidence="3" id="KW-1185">Reference proteome</keyword>
<protein>
    <recommendedName>
        <fullName evidence="4">DUF3618 domain-containing protein</fullName>
    </recommendedName>
</protein>
<dbReference type="Pfam" id="PF12277">
    <property type="entry name" value="DUF3618"/>
    <property type="match status" value="1"/>
</dbReference>
<accession>W0RGZ7</accession>
<evidence type="ECO:0000313" key="3">
    <source>
        <dbReference type="Proteomes" id="UP000019151"/>
    </source>
</evidence>
<evidence type="ECO:0000256" key="1">
    <source>
        <dbReference type="SAM" id="MobiDB-lite"/>
    </source>
</evidence>
<evidence type="ECO:0008006" key="4">
    <source>
        <dbReference type="Google" id="ProtNLM"/>
    </source>
</evidence>
<dbReference type="RefSeq" id="WP_104022477.1">
    <property type="nucleotide sequence ID" value="NZ_CP007128.1"/>
</dbReference>
<name>W0RGZ7_9BACT</name>
<feature type="compositionally biased region" description="Polar residues" evidence="1">
    <location>
        <begin position="120"/>
        <end position="133"/>
    </location>
</feature>
<dbReference type="Proteomes" id="UP000019151">
    <property type="component" value="Chromosome"/>
</dbReference>
<dbReference type="HOGENOM" id="CLU_1576236_0_0_0"/>
<dbReference type="EMBL" id="CP007128">
    <property type="protein sequence ID" value="AHG89610.1"/>
    <property type="molecule type" value="Genomic_DNA"/>
</dbReference>
<dbReference type="STRING" id="861299.J421_2073"/>
<dbReference type="InterPro" id="IPR022062">
    <property type="entry name" value="DUF3618"/>
</dbReference>
<reference evidence="2 3" key="1">
    <citation type="journal article" date="2014" name="Genome Announc.">
        <title>Genome Sequence and Methylome of Soil Bacterium Gemmatirosa kalamazoonensis KBS708T, a Member of the Rarely Cultivated Gemmatimonadetes Phylum.</title>
        <authorList>
            <person name="Debruyn J.M."/>
            <person name="Radosevich M."/>
            <person name="Wommack K.E."/>
            <person name="Polson S.W."/>
            <person name="Hauser L.J."/>
            <person name="Fawaz M.N."/>
            <person name="Korlach J."/>
            <person name="Tsai Y.C."/>
        </authorList>
    </citation>
    <scope>NUCLEOTIDE SEQUENCE [LARGE SCALE GENOMIC DNA]</scope>
    <source>
        <strain evidence="2 3">KBS708</strain>
    </source>
</reference>
<gene>
    <name evidence="2" type="ORF">J421_2073</name>
</gene>
<dbReference type="AlphaFoldDB" id="W0RGZ7"/>
<proteinExistence type="predicted"/>
<dbReference type="KEGG" id="gba:J421_2073"/>
<evidence type="ECO:0000313" key="2">
    <source>
        <dbReference type="EMBL" id="AHG89610.1"/>
    </source>
</evidence>
<dbReference type="InParanoid" id="W0RGZ7"/>